<name>A0A8T0I1Z5_CERPU</name>
<dbReference type="PANTHER" id="PTHR35993">
    <property type="entry name" value="OUTER ENVELOPE PORE PROTEIN 21B, CHLOROPLASTIC"/>
    <property type="match status" value="1"/>
</dbReference>
<comment type="subcellular location">
    <subcellularLocation>
        <location evidence="1">Plastid</location>
        <location evidence="1">Chloroplast outer membrane</location>
        <topology evidence="1">Multi-pass membrane protein</topology>
    </subcellularLocation>
    <subcellularLocation>
        <location evidence="2">Plastid</location>
        <location evidence="2">Etioplast membrane</location>
        <topology evidence="2">Multi-pass membrane protein</topology>
    </subcellularLocation>
</comment>
<keyword evidence="5" id="KW-1134">Transmembrane beta strand</keyword>
<evidence type="ECO:0000256" key="6">
    <source>
        <dbReference type="ARBA" id="ARBA00022528"/>
    </source>
</evidence>
<keyword evidence="11" id="KW-0472">Membrane</keyword>
<evidence type="ECO:0000256" key="11">
    <source>
        <dbReference type="ARBA" id="ARBA00023136"/>
    </source>
</evidence>
<comment type="similarity">
    <text evidence="3">Belongs to the plastid outer envelope porin OEP21 (TC 1.B.29) family.</text>
</comment>
<evidence type="ECO:0000256" key="4">
    <source>
        <dbReference type="ARBA" id="ARBA00022448"/>
    </source>
</evidence>
<accession>A0A8T0I1Z5</accession>
<evidence type="ECO:0000256" key="1">
    <source>
        <dbReference type="ARBA" id="ARBA00004396"/>
    </source>
</evidence>
<evidence type="ECO:0000256" key="5">
    <source>
        <dbReference type="ARBA" id="ARBA00022452"/>
    </source>
</evidence>
<dbReference type="GO" id="GO:0034426">
    <property type="term" value="C:etioplast membrane"/>
    <property type="evidence" value="ECO:0007669"/>
    <property type="project" value="UniProtKB-SubCell"/>
</dbReference>
<evidence type="ECO:0000256" key="7">
    <source>
        <dbReference type="ARBA" id="ARBA00022640"/>
    </source>
</evidence>
<evidence type="ECO:0000256" key="3">
    <source>
        <dbReference type="ARBA" id="ARBA00009945"/>
    </source>
</evidence>
<gene>
    <name evidence="13" type="ORF">KC19_5G158700</name>
</gene>
<dbReference type="AlphaFoldDB" id="A0A8T0I1Z5"/>
<keyword evidence="8" id="KW-0812">Transmembrane</keyword>
<dbReference type="GO" id="GO:0009707">
    <property type="term" value="C:chloroplast outer membrane"/>
    <property type="evidence" value="ECO:0007669"/>
    <property type="project" value="UniProtKB-SubCell"/>
</dbReference>
<keyword evidence="14" id="KW-1185">Reference proteome</keyword>
<evidence type="ECO:0000256" key="10">
    <source>
        <dbReference type="ARBA" id="ARBA00023114"/>
    </source>
</evidence>
<evidence type="ECO:0000256" key="12">
    <source>
        <dbReference type="ARBA" id="ARBA00024941"/>
    </source>
</evidence>
<dbReference type="GO" id="GO:0046930">
    <property type="term" value="C:pore complex"/>
    <property type="evidence" value="ECO:0007669"/>
    <property type="project" value="UniProtKB-KW"/>
</dbReference>
<keyword evidence="10" id="KW-0626">Porin</keyword>
<comment type="caution">
    <text evidence="13">The sequence shown here is derived from an EMBL/GenBank/DDBJ whole genome shotgun (WGS) entry which is preliminary data.</text>
</comment>
<dbReference type="EMBL" id="CM026425">
    <property type="protein sequence ID" value="KAG0577470.1"/>
    <property type="molecule type" value="Genomic_DNA"/>
</dbReference>
<evidence type="ECO:0000256" key="8">
    <source>
        <dbReference type="ARBA" id="ARBA00022692"/>
    </source>
</evidence>
<keyword evidence="7" id="KW-0934">Plastid</keyword>
<proteinExistence type="inferred from homology"/>
<protein>
    <submittedName>
        <fullName evidence="13">Uncharacterized protein</fullName>
    </submittedName>
</protein>
<evidence type="ECO:0000313" key="13">
    <source>
        <dbReference type="EMBL" id="KAG0577470.1"/>
    </source>
</evidence>
<evidence type="ECO:0000256" key="2">
    <source>
        <dbReference type="ARBA" id="ARBA00004441"/>
    </source>
</evidence>
<organism evidence="13 14">
    <name type="scientific">Ceratodon purpureus</name>
    <name type="common">Fire moss</name>
    <name type="synonym">Dicranum purpureum</name>
    <dbReference type="NCBI Taxonomy" id="3225"/>
    <lineage>
        <taxon>Eukaryota</taxon>
        <taxon>Viridiplantae</taxon>
        <taxon>Streptophyta</taxon>
        <taxon>Embryophyta</taxon>
        <taxon>Bryophyta</taxon>
        <taxon>Bryophytina</taxon>
        <taxon>Bryopsida</taxon>
        <taxon>Dicranidae</taxon>
        <taxon>Pseudoditrichales</taxon>
        <taxon>Ditrichaceae</taxon>
        <taxon>Ceratodon</taxon>
    </lineage>
</organism>
<dbReference type="InterPro" id="IPR034575">
    <property type="entry name" value="OEP21"/>
</dbReference>
<keyword evidence="9" id="KW-0406">Ion transport</keyword>
<dbReference type="Proteomes" id="UP000822688">
    <property type="component" value="Chromosome 5"/>
</dbReference>
<dbReference type="GO" id="GO:0008308">
    <property type="term" value="F:voltage-gated monoatomic anion channel activity"/>
    <property type="evidence" value="ECO:0007669"/>
    <property type="project" value="InterPro"/>
</dbReference>
<dbReference type="PANTHER" id="PTHR35993:SF1">
    <property type="entry name" value="OUTER ENVELOPE PORE PROTEIN 21B, CHLOROPLASTIC"/>
    <property type="match status" value="1"/>
</dbReference>
<keyword evidence="4" id="KW-0813">Transport</keyword>
<dbReference type="GO" id="GO:0015288">
    <property type="term" value="F:porin activity"/>
    <property type="evidence" value="ECO:0007669"/>
    <property type="project" value="UniProtKB-KW"/>
</dbReference>
<reference evidence="13" key="1">
    <citation type="submission" date="2020-06" db="EMBL/GenBank/DDBJ databases">
        <title>WGS assembly of Ceratodon purpureus strain R40.</title>
        <authorList>
            <person name="Carey S.B."/>
            <person name="Jenkins J."/>
            <person name="Shu S."/>
            <person name="Lovell J.T."/>
            <person name="Sreedasyam A."/>
            <person name="Maumus F."/>
            <person name="Tiley G.P."/>
            <person name="Fernandez-Pozo N."/>
            <person name="Barry K."/>
            <person name="Chen C."/>
            <person name="Wang M."/>
            <person name="Lipzen A."/>
            <person name="Daum C."/>
            <person name="Saski C.A."/>
            <person name="Payton A.C."/>
            <person name="Mcbreen J.C."/>
            <person name="Conrad R.E."/>
            <person name="Kollar L.M."/>
            <person name="Olsson S."/>
            <person name="Huttunen S."/>
            <person name="Landis J.B."/>
            <person name="Wickett N.J."/>
            <person name="Johnson M.G."/>
            <person name="Rensing S.A."/>
            <person name="Grimwood J."/>
            <person name="Schmutz J."/>
            <person name="Mcdaniel S.F."/>
        </authorList>
    </citation>
    <scope>NUCLEOTIDE SEQUENCE</scope>
    <source>
        <strain evidence="13">R40</strain>
    </source>
</reference>
<evidence type="ECO:0000256" key="9">
    <source>
        <dbReference type="ARBA" id="ARBA00023065"/>
    </source>
</evidence>
<dbReference type="OrthoDB" id="503907at2759"/>
<evidence type="ECO:0000313" key="14">
    <source>
        <dbReference type="Proteomes" id="UP000822688"/>
    </source>
</evidence>
<keyword evidence="6" id="KW-0150">Chloroplast</keyword>
<sequence>METSLRYGNGDNHLLLHAKENFLLDKSFFLQVHGKLNTHTGAAHGIAQLKRKFFPELLTSLDVGAKFDSQLKEFTYDIQGKKTLPVTDNGLLSVDLKGGYNYNPGSRKGKPRGVVELSYKVFNFTEDQDLKLKIGYNAFKQTPYLQIRENNWTLNHELNGGWNIIYDL</sequence>
<dbReference type="GO" id="GO:0044070">
    <property type="term" value="P:regulation of monoatomic anion transport"/>
    <property type="evidence" value="ECO:0007669"/>
    <property type="project" value="InterPro"/>
</dbReference>
<comment type="function">
    <text evidence="12">Voltage-dependent rectifying anion channel that facilitates the translocation between chloroplast and cytoplasm of phosphorylated carbohydrates such as triosephosphate, 3-phosphoglycerate and inorganic phosphate (Pi) depending of ATP to triosephosphate ratio in the plastidial intermembrane space; in high triosephosphate/ATP conditions (e.g. photosynthesis), export of triosphosphate from chloroplast (outward rectifying channels), but in high ATP/triosephosphate conditions (e.g. dark phase), import of phosphosolutes (inward rectifying channels).</text>
</comment>